<feature type="domain" description="PIN" evidence="1">
    <location>
        <begin position="3"/>
        <end position="102"/>
    </location>
</feature>
<dbReference type="Pfam" id="PF13470">
    <property type="entry name" value="PIN_3"/>
    <property type="match status" value="1"/>
</dbReference>
<comment type="caution">
    <text evidence="2">The sequence shown here is derived from an EMBL/GenBank/DDBJ whole genome shotgun (WGS) entry which is preliminary data.</text>
</comment>
<evidence type="ECO:0000259" key="1">
    <source>
        <dbReference type="Pfam" id="PF13470"/>
    </source>
</evidence>
<sequence length="133" mass="15294">MDIVIDTNVIVSGVINPDGFPAKILNMVINGKLTINADSRIIDEYNRVLRSRKFSFPEVYIIPLLNYISSEFKPVLPDNPYQLALKDPSDRPFVEVSLYKDIPLITGNGKHFENIKNLRLYNPKEFILEKFSH</sequence>
<evidence type="ECO:0000313" key="2">
    <source>
        <dbReference type="EMBL" id="RZV38119.1"/>
    </source>
</evidence>
<name>A0A520XA87_9DELT</name>
<dbReference type="EMBL" id="SHMQ01000024">
    <property type="protein sequence ID" value="RZV38119.1"/>
    <property type="molecule type" value="Genomic_DNA"/>
</dbReference>
<protein>
    <submittedName>
        <fullName evidence="2">Toxin-antitoxin system toxin component, PIN family</fullName>
    </submittedName>
</protein>
<evidence type="ECO:0000313" key="3">
    <source>
        <dbReference type="Proteomes" id="UP000322454"/>
    </source>
</evidence>
<dbReference type="InterPro" id="IPR029060">
    <property type="entry name" value="PIN-like_dom_sf"/>
</dbReference>
<organism evidence="2 3">
    <name type="scientific">Candidatus Acidulodesulfobacterium acidiphilum</name>
    <dbReference type="NCBI Taxonomy" id="2597224"/>
    <lineage>
        <taxon>Bacteria</taxon>
        <taxon>Deltaproteobacteria</taxon>
        <taxon>Candidatus Acidulodesulfobacterales</taxon>
        <taxon>Candidatus Acidulodesulfobacterium</taxon>
    </lineage>
</organism>
<accession>A0A520XA87</accession>
<dbReference type="Proteomes" id="UP000322454">
    <property type="component" value="Unassembled WGS sequence"/>
</dbReference>
<reference evidence="2 3" key="1">
    <citation type="submission" date="2019-01" db="EMBL/GenBank/DDBJ databases">
        <title>Insights into ecological role of a new deltaproteobacterial order Candidatus Sinidesulfobacterales (Sva0485) by metagenomics and metatranscriptomics.</title>
        <authorList>
            <person name="Tan S."/>
            <person name="Liu J."/>
            <person name="Fang Y."/>
            <person name="Hedlund B."/>
            <person name="Lian Z.-H."/>
            <person name="Huang L.-Y."/>
            <person name="Li J.-T."/>
            <person name="Huang L.-N."/>
            <person name="Li W.-J."/>
            <person name="Jiang H.-C."/>
            <person name="Dong H.-L."/>
            <person name="Shu W.-S."/>
        </authorList>
    </citation>
    <scope>NUCLEOTIDE SEQUENCE [LARGE SCALE GENOMIC DNA]</scope>
    <source>
        <strain evidence="2">AP4</strain>
    </source>
</reference>
<proteinExistence type="predicted"/>
<dbReference type="AlphaFoldDB" id="A0A520XA87"/>
<dbReference type="PANTHER" id="PTHR34610">
    <property type="entry name" value="SSL7007 PROTEIN"/>
    <property type="match status" value="1"/>
</dbReference>
<dbReference type="NCBIfam" id="TIGR00305">
    <property type="entry name" value="putative toxin-antitoxin system toxin component, PIN family"/>
    <property type="match status" value="1"/>
</dbReference>
<gene>
    <name evidence="2" type="ORF">EVJ48_07775</name>
</gene>
<dbReference type="InterPro" id="IPR002716">
    <property type="entry name" value="PIN_dom"/>
</dbReference>
<dbReference type="SUPFAM" id="SSF88723">
    <property type="entry name" value="PIN domain-like"/>
    <property type="match status" value="1"/>
</dbReference>
<dbReference type="PANTHER" id="PTHR34610:SF3">
    <property type="entry name" value="SSL7007 PROTEIN"/>
    <property type="match status" value="1"/>
</dbReference>
<dbReference type="InterPro" id="IPR002850">
    <property type="entry name" value="PIN_toxin-like"/>
</dbReference>